<protein>
    <recommendedName>
        <fullName evidence="3">dUTP diphosphatase</fullName>
        <ecNumber evidence="3">3.6.1.23</ecNumber>
    </recommendedName>
</protein>
<proteinExistence type="inferred from homology"/>
<comment type="caution">
    <text evidence="7">The sequence shown here is derived from an EMBL/GenBank/DDBJ whole genome shotgun (WGS) entry which is preliminary data.</text>
</comment>
<dbReference type="InterPro" id="IPR036157">
    <property type="entry name" value="dUTPase-like_sf"/>
</dbReference>
<feature type="domain" description="dUTPase-like" evidence="6">
    <location>
        <begin position="432"/>
        <end position="555"/>
    </location>
</feature>
<dbReference type="PANTHER" id="PTHR11241:SF0">
    <property type="entry name" value="DEOXYURIDINE 5'-TRIPHOSPHATE NUCLEOTIDOHYDROLASE"/>
    <property type="match status" value="1"/>
</dbReference>
<organism evidence="7 8">
    <name type="scientific">Caerostris darwini</name>
    <dbReference type="NCBI Taxonomy" id="1538125"/>
    <lineage>
        <taxon>Eukaryota</taxon>
        <taxon>Metazoa</taxon>
        <taxon>Ecdysozoa</taxon>
        <taxon>Arthropoda</taxon>
        <taxon>Chelicerata</taxon>
        <taxon>Arachnida</taxon>
        <taxon>Araneae</taxon>
        <taxon>Araneomorphae</taxon>
        <taxon>Entelegynae</taxon>
        <taxon>Araneoidea</taxon>
        <taxon>Araneidae</taxon>
        <taxon>Caerostris</taxon>
    </lineage>
</organism>
<accession>A0AAV4T7R0</accession>
<dbReference type="EMBL" id="BPLQ01009046">
    <property type="protein sequence ID" value="GIY41341.1"/>
    <property type="molecule type" value="Genomic_DNA"/>
</dbReference>
<dbReference type="InterPro" id="IPR008181">
    <property type="entry name" value="dUTPase"/>
</dbReference>
<keyword evidence="4" id="KW-0378">Hydrolase</keyword>
<gene>
    <name evidence="7" type="primary">DUT_0</name>
    <name evidence="7" type="ORF">CDAR_66741</name>
</gene>
<reference evidence="7 8" key="1">
    <citation type="submission" date="2021-06" db="EMBL/GenBank/DDBJ databases">
        <title>Caerostris darwini draft genome.</title>
        <authorList>
            <person name="Kono N."/>
            <person name="Arakawa K."/>
        </authorList>
    </citation>
    <scope>NUCLEOTIDE SEQUENCE [LARGE SCALE GENOMIC DNA]</scope>
</reference>
<dbReference type="AlphaFoldDB" id="A0AAV4T7R0"/>
<keyword evidence="5" id="KW-0546">Nucleotide metabolism</keyword>
<evidence type="ECO:0000256" key="5">
    <source>
        <dbReference type="ARBA" id="ARBA00023080"/>
    </source>
</evidence>
<evidence type="ECO:0000256" key="2">
    <source>
        <dbReference type="ARBA" id="ARBA00006581"/>
    </source>
</evidence>
<evidence type="ECO:0000256" key="3">
    <source>
        <dbReference type="ARBA" id="ARBA00012379"/>
    </source>
</evidence>
<dbReference type="Pfam" id="PF00692">
    <property type="entry name" value="dUTPase"/>
    <property type="match status" value="1"/>
</dbReference>
<dbReference type="PANTHER" id="PTHR11241">
    <property type="entry name" value="DEOXYURIDINE 5'-TRIPHOSPHATE NUCLEOTIDOHYDROLASE"/>
    <property type="match status" value="1"/>
</dbReference>
<evidence type="ECO:0000313" key="7">
    <source>
        <dbReference type="EMBL" id="GIY41341.1"/>
    </source>
</evidence>
<comment type="pathway">
    <text evidence="1">Pyrimidine metabolism; dUMP biosynthesis; dUMP from dCTP (dUTP route): step 2/2.</text>
</comment>
<evidence type="ECO:0000259" key="6">
    <source>
        <dbReference type="Pfam" id="PF00692"/>
    </source>
</evidence>
<dbReference type="CDD" id="cd07557">
    <property type="entry name" value="trimeric_dUTPase"/>
    <property type="match status" value="1"/>
</dbReference>
<dbReference type="GO" id="GO:0000287">
    <property type="term" value="F:magnesium ion binding"/>
    <property type="evidence" value="ECO:0007669"/>
    <property type="project" value="InterPro"/>
</dbReference>
<evidence type="ECO:0000313" key="8">
    <source>
        <dbReference type="Proteomes" id="UP001054837"/>
    </source>
</evidence>
<comment type="similarity">
    <text evidence="2">Belongs to the dUTPase family.</text>
</comment>
<dbReference type="Proteomes" id="UP001054837">
    <property type="component" value="Unassembled WGS sequence"/>
</dbReference>
<dbReference type="GO" id="GO:0046081">
    <property type="term" value="P:dUTP catabolic process"/>
    <property type="evidence" value="ECO:0007669"/>
    <property type="project" value="InterPro"/>
</dbReference>
<dbReference type="GO" id="GO:0006226">
    <property type="term" value="P:dUMP biosynthetic process"/>
    <property type="evidence" value="ECO:0007669"/>
    <property type="project" value="InterPro"/>
</dbReference>
<dbReference type="EC" id="3.6.1.23" evidence="3"/>
<dbReference type="SUPFAM" id="SSF51283">
    <property type="entry name" value="dUTPase-like"/>
    <property type="match status" value="1"/>
</dbReference>
<dbReference type="InterPro" id="IPR029054">
    <property type="entry name" value="dUTPase-like"/>
</dbReference>
<keyword evidence="8" id="KW-1185">Reference proteome</keyword>
<sequence length="559" mass="65522">MVYEKDEDGNEKLIFKSNYYEYDTNENGENYYPKDANGNQFYMYHDTNLPIFININSKQIYAIDNLGKMIYPKSEYAEIYAINNPKPGFKEIYPIEENFDEIYAESDKNEFVYATTNYGIEIYAKDLNKNEFYATKHGKPYYAKNMKSGNEYYARDSSQNDIYIDTVFAKINLNNEYYALKEMEEIYPKDVNGKEIYAKRNFSEYYRKDKNNDEIYAKDENGEYYYAKNEYEDEIYARDNKLNEYYFNDNIFAKTSKGINKYAKLNTGKWVETSNPINPIQPQSLYILVNGIETYEKVGNKEVFKTNENIPIYAKSETGKEIYPLNENGKPYFIFNNNHEIYAKNEYGDEYYFHGDTNEVFALDKINNMYYLARSVNGEEYYPKNSEDWEFTFGPYMSDNIPYYPKDDYGDEMYPKDNEGNEYYMYDTNDQPSRDIEDSAGYDIYTPKNITINPNEQVDVDIGIILDMKGPQYTVLVKDKSSVAKNLQVATKAGVIDQGFRGSIRILLKNEGNNIVSFNAGDKICQILFIPIYTPTFREVEKIDVNTQRGKRGFGGEIC</sequence>
<dbReference type="InterPro" id="IPR033704">
    <property type="entry name" value="dUTPase_trimeric"/>
</dbReference>
<evidence type="ECO:0000256" key="1">
    <source>
        <dbReference type="ARBA" id="ARBA00005142"/>
    </source>
</evidence>
<dbReference type="Gene3D" id="2.70.40.10">
    <property type="match status" value="1"/>
</dbReference>
<dbReference type="GO" id="GO:0004170">
    <property type="term" value="F:dUTP diphosphatase activity"/>
    <property type="evidence" value="ECO:0007669"/>
    <property type="project" value="UniProtKB-EC"/>
</dbReference>
<name>A0AAV4T7R0_9ARAC</name>
<evidence type="ECO:0000256" key="4">
    <source>
        <dbReference type="ARBA" id="ARBA00022801"/>
    </source>
</evidence>